<evidence type="ECO:0000256" key="7">
    <source>
        <dbReference type="ARBA" id="ARBA00022792"/>
    </source>
</evidence>
<dbReference type="Proteomes" id="UP000887577">
    <property type="component" value="Unplaced"/>
</dbReference>
<keyword evidence="10 14" id="KW-0496">Mitochondrion</keyword>
<proteinExistence type="inferred from homology"/>
<evidence type="ECO:0000313" key="15">
    <source>
        <dbReference type="Proteomes" id="UP000887577"/>
    </source>
</evidence>
<evidence type="ECO:0000256" key="11">
    <source>
        <dbReference type="ARBA" id="ARBA00023136"/>
    </source>
</evidence>
<keyword evidence="4 14" id="KW-0813">Transport</keyword>
<dbReference type="InterPro" id="IPR009346">
    <property type="entry name" value="GRIM-19"/>
</dbReference>
<evidence type="ECO:0000256" key="9">
    <source>
        <dbReference type="ARBA" id="ARBA00022989"/>
    </source>
</evidence>
<comment type="subunit">
    <text evidence="13">Complex I is composed of 45 different subunits. Interacts with CARD15, but not with CARD4. Interacts with STAT3, but not with STAT1, STAT2 and STAT5A. Interacts with OLFM4.</text>
</comment>
<comment type="function">
    <text evidence="14">Complex I functions in the transfer of electrons from NADH to the respiratory chain. Accessory subunit of the mitochondrial membrane respiratory chain NADH dehydrogenase (Complex I), that is believed not to be involved in catalysis.</text>
</comment>
<feature type="transmembrane region" description="Helical" evidence="14">
    <location>
        <begin position="30"/>
        <end position="52"/>
    </location>
</feature>
<keyword evidence="5 14" id="KW-0679">Respiratory chain</keyword>
<comment type="subcellular location">
    <subcellularLocation>
        <location evidence="1 14">Mitochondrion inner membrane</location>
        <topology evidence="1 14">Single-pass membrane protein</topology>
        <orientation evidence="1 14">Matrix side</orientation>
    </subcellularLocation>
</comment>
<evidence type="ECO:0000256" key="1">
    <source>
        <dbReference type="ARBA" id="ARBA00004298"/>
    </source>
</evidence>
<evidence type="ECO:0000256" key="12">
    <source>
        <dbReference type="ARBA" id="ARBA00045908"/>
    </source>
</evidence>
<evidence type="ECO:0000256" key="13">
    <source>
        <dbReference type="ARBA" id="ARBA00046797"/>
    </source>
</evidence>
<accession>A0A914YXG5</accession>
<comment type="function">
    <text evidence="12">Accessory subunit of the mitochondrial membrane respiratory chain NADH dehydrogenase (Complex I), that is believed not to be involved in catalysis. Complex I functions in the transfer of electrons from NADH to the respiratory chain. The immediate electron acceptor for the enzyme is believed to be ubiquinone. Involved in the interferon/all-trans-retinoic acid (IFN/RA) induced cell death. This apoptotic activity is inhibited by interaction with viral IRF1. Prevents the transactivation of STAT3 target genes. May play a role in CARD15-mediated innate mucosal responses and serve to regulate intestinal epithelial cell responses to microbes.</text>
</comment>
<organism evidence="15 16">
    <name type="scientific">Panagrolaimus superbus</name>
    <dbReference type="NCBI Taxonomy" id="310955"/>
    <lineage>
        <taxon>Eukaryota</taxon>
        <taxon>Metazoa</taxon>
        <taxon>Ecdysozoa</taxon>
        <taxon>Nematoda</taxon>
        <taxon>Chromadorea</taxon>
        <taxon>Rhabditida</taxon>
        <taxon>Tylenchina</taxon>
        <taxon>Panagrolaimomorpha</taxon>
        <taxon>Panagrolaimoidea</taxon>
        <taxon>Panagrolaimidae</taxon>
        <taxon>Panagrolaimus</taxon>
    </lineage>
</organism>
<dbReference type="AlphaFoldDB" id="A0A914YXG5"/>
<evidence type="ECO:0000256" key="2">
    <source>
        <dbReference type="ARBA" id="ARBA00007312"/>
    </source>
</evidence>
<reference evidence="16" key="1">
    <citation type="submission" date="2022-11" db="UniProtKB">
        <authorList>
            <consortium name="WormBaseParasite"/>
        </authorList>
    </citation>
    <scope>IDENTIFICATION</scope>
</reference>
<dbReference type="WBParaSite" id="PSU_v2.g4653.t1">
    <property type="protein sequence ID" value="PSU_v2.g4653.t1"/>
    <property type="gene ID" value="PSU_v2.g4653"/>
</dbReference>
<evidence type="ECO:0000256" key="8">
    <source>
        <dbReference type="ARBA" id="ARBA00022982"/>
    </source>
</evidence>
<evidence type="ECO:0000313" key="16">
    <source>
        <dbReference type="WBParaSite" id="PSU_v2.g4653.t1"/>
    </source>
</evidence>
<protein>
    <recommendedName>
        <fullName evidence="3 14">NADH dehydrogenase [ubiquinone] 1 alpha subcomplex subunit 13</fullName>
    </recommendedName>
</protein>
<dbReference type="GO" id="GO:0005743">
    <property type="term" value="C:mitochondrial inner membrane"/>
    <property type="evidence" value="ECO:0007669"/>
    <property type="project" value="UniProtKB-SubCell"/>
</dbReference>
<dbReference type="PANTHER" id="PTHR12966:SF0">
    <property type="entry name" value="NADH DEHYDROGENASE [UBIQUINONE] 1 ALPHA SUBCOMPLEX SUBUNIT 13"/>
    <property type="match status" value="1"/>
</dbReference>
<name>A0A914YXG5_9BILA</name>
<evidence type="ECO:0000256" key="5">
    <source>
        <dbReference type="ARBA" id="ARBA00022660"/>
    </source>
</evidence>
<keyword evidence="8 14" id="KW-0249">Electron transport</keyword>
<evidence type="ECO:0000256" key="3">
    <source>
        <dbReference type="ARBA" id="ARBA00018192"/>
    </source>
</evidence>
<keyword evidence="7 14" id="KW-0999">Mitochondrion inner membrane</keyword>
<evidence type="ECO:0000256" key="4">
    <source>
        <dbReference type="ARBA" id="ARBA00022448"/>
    </source>
</evidence>
<keyword evidence="9 14" id="KW-1133">Transmembrane helix</keyword>
<comment type="similarity">
    <text evidence="2 14">Belongs to the complex I NDUFA13 subunit family.</text>
</comment>
<evidence type="ECO:0000256" key="10">
    <source>
        <dbReference type="ARBA" id="ARBA00023128"/>
    </source>
</evidence>
<dbReference type="PANTHER" id="PTHR12966">
    <property type="entry name" value="NADH DEHYDROGENASE UBIQUINONE 1 ALPHA SUBCOMPLEX SUBUNIT 13"/>
    <property type="match status" value="1"/>
</dbReference>
<evidence type="ECO:0000256" key="6">
    <source>
        <dbReference type="ARBA" id="ARBA00022692"/>
    </source>
</evidence>
<keyword evidence="15" id="KW-1185">Reference proteome</keyword>
<sequence length="171" mass="20620">MSKGPQYQQEMPPPGGYRKFNWERTYPKVLWRPGVIIPGLVGCAVFGVYQAYYQKKHRQTQKFEDRDILNAMEPFISAERDREWLRLLKKNREIENELMKDVPGWKTGTWFGEPVYYTLGEKWWDPAQLEIFAHSPRKSQMDEMLFHHHSEYSAPKFYDKWIPEVLGRYIW</sequence>
<keyword evidence="11 14" id="KW-0472">Membrane</keyword>
<evidence type="ECO:0000256" key="14">
    <source>
        <dbReference type="RuleBase" id="RU368034"/>
    </source>
</evidence>
<keyword evidence="6 14" id="KW-0812">Transmembrane</keyword>
<dbReference type="Pfam" id="PF06212">
    <property type="entry name" value="GRIM-19"/>
    <property type="match status" value="1"/>
</dbReference>
<dbReference type="GO" id="GO:0045271">
    <property type="term" value="C:respiratory chain complex I"/>
    <property type="evidence" value="ECO:0007669"/>
    <property type="project" value="UniProtKB-UniRule"/>
</dbReference>